<dbReference type="AlphaFoldDB" id="A0A1L9R872"/>
<protein>
    <recommendedName>
        <fullName evidence="5">BZIP domain-containing protein</fullName>
    </recommendedName>
</protein>
<dbReference type="EMBL" id="KV878216">
    <property type="protein sequence ID" value="OJJ31109.1"/>
    <property type="molecule type" value="Genomic_DNA"/>
</dbReference>
<dbReference type="RefSeq" id="XP_040684786.1">
    <property type="nucleotide sequence ID" value="XM_040836430.1"/>
</dbReference>
<evidence type="ECO:0000256" key="2">
    <source>
        <dbReference type="SAM" id="MobiDB-lite"/>
    </source>
</evidence>
<feature type="compositionally biased region" description="Basic and acidic residues" evidence="2">
    <location>
        <begin position="74"/>
        <end position="89"/>
    </location>
</feature>
<dbReference type="CDD" id="cd14688">
    <property type="entry name" value="bZIP_YAP"/>
    <property type="match status" value="1"/>
</dbReference>
<dbReference type="SUPFAM" id="SSF57959">
    <property type="entry name" value="Leucine zipper domain"/>
    <property type="match status" value="1"/>
</dbReference>
<dbReference type="PANTHER" id="PTHR40618">
    <property type="entry name" value="B-ZIP TRANSCRIPTION FACTOR (EUROFUNG)-RELATED"/>
    <property type="match status" value="1"/>
</dbReference>
<dbReference type="PANTHER" id="PTHR40618:SF1">
    <property type="entry name" value="B-ZIP TRANSCRIPTION FACTOR (EUROFUNG)"/>
    <property type="match status" value="1"/>
</dbReference>
<dbReference type="GeneID" id="63752278"/>
<sequence>MTSPKSDNQQLLHILSARSYLDSGQIARPPPADSHDVPATPLKRGLMTRPSDSSASPDSLDHEPSNPVKKRGRPRIEADNPNPNEERRLQVRRAQRKYRLKKETTIQNLQSRVADLEHALQNVSDLVVDFQDTVRSDRALIKSNMTPLLSHTTDRILTEVERVAPGSRHESHLDRLPSGEDVLGQDEFILDPGPRTERDMVNVFGYQMSKDELDNNRETPLSPLFQATVHSYSFQEAGFYRKLQRFCLEHTYRWLIDPQSDPKFIIRVFGLLPCIAEKQVVKRNFQKVLRSEVSAPLELTFIPFYCIGGAGTHYPRTGDDGRPKYPDNMRVPRRILRRVLESMFGASACDTDERIESQLKRLDLDGDWFDCHDVQGYLEQMGIILDKSSNLVEVPASTVPLLYGPHRWSNRRSSRAADLLDEALLDDLIEPWGGNGNTEASGYVLDVEHFFNSLLRNVRLLGRAPGFRRGDVDAALKTALRKSDPCLGD</sequence>
<dbReference type="Gene3D" id="1.20.5.170">
    <property type="match status" value="1"/>
</dbReference>
<dbReference type="InterPro" id="IPR046347">
    <property type="entry name" value="bZIP_sf"/>
</dbReference>
<dbReference type="STRING" id="1073089.A0A1L9R872"/>
<dbReference type="VEuPathDB" id="FungiDB:ASPWEDRAFT_45067"/>
<feature type="coiled-coil region" evidence="1">
    <location>
        <begin position="99"/>
        <end position="126"/>
    </location>
</feature>
<evidence type="ECO:0008006" key="5">
    <source>
        <dbReference type="Google" id="ProtNLM"/>
    </source>
</evidence>
<organism evidence="3 4">
    <name type="scientific">Aspergillus wentii DTO 134E9</name>
    <dbReference type="NCBI Taxonomy" id="1073089"/>
    <lineage>
        <taxon>Eukaryota</taxon>
        <taxon>Fungi</taxon>
        <taxon>Dikarya</taxon>
        <taxon>Ascomycota</taxon>
        <taxon>Pezizomycotina</taxon>
        <taxon>Eurotiomycetes</taxon>
        <taxon>Eurotiomycetidae</taxon>
        <taxon>Eurotiales</taxon>
        <taxon>Aspergillaceae</taxon>
        <taxon>Aspergillus</taxon>
        <taxon>Aspergillus subgen. Cremei</taxon>
    </lineage>
</organism>
<dbReference type="GO" id="GO:0003700">
    <property type="term" value="F:DNA-binding transcription factor activity"/>
    <property type="evidence" value="ECO:0007669"/>
    <property type="project" value="InterPro"/>
</dbReference>
<dbReference type="OrthoDB" id="545169at2759"/>
<evidence type="ECO:0000256" key="1">
    <source>
        <dbReference type="SAM" id="Coils"/>
    </source>
</evidence>
<name>A0A1L9R872_ASPWE</name>
<keyword evidence="1" id="KW-0175">Coiled coil</keyword>
<reference evidence="4" key="1">
    <citation type="journal article" date="2017" name="Genome Biol.">
        <title>Comparative genomics reveals high biological diversity and specific adaptations in the industrially and medically important fungal genus Aspergillus.</title>
        <authorList>
            <person name="de Vries R.P."/>
            <person name="Riley R."/>
            <person name="Wiebenga A."/>
            <person name="Aguilar-Osorio G."/>
            <person name="Amillis S."/>
            <person name="Uchima C.A."/>
            <person name="Anderluh G."/>
            <person name="Asadollahi M."/>
            <person name="Askin M."/>
            <person name="Barry K."/>
            <person name="Battaglia E."/>
            <person name="Bayram O."/>
            <person name="Benocci T."/>
            <person name="Braus-Stromeyer S.A."/>
            <person name="Caldana C."/>
            <person name="Canovas D."/>
            <person name="Cerqueira G.C."/>
            <person name="Chen F."/>
            <person name="Chen W."/>
            <person name="Choi C."/>
            <person name="Clum A."/>
            <person name="Dos Santos R.A."/>
            <person name="Damasio A.R."/>
            <person name="Diallinas G."/>
            <person name="Emri T."/>
            <person name="Fekete E."/>
            <person name="Flipphi M."/>
            <person name="Freyberg S."/>
            <person name="Gallo A."/>
            <person name="Gournas C."/>
            <person name="Habgood R."/>
            <person name="Hainaut M."/>
            <person name="Harispe M.L."/>
            <person name="Henrissat B."/>
            <person name="Hilden K.S."/>
            <person name="Hope R."/>
            <person name="Hossain A."/>
            <person name="Karabika E."/>
            <person name="Karaffa L."/>
            <person name="Karanyi Z."/>
            <person name="Krasevec N."/>
            <person name="Kuo A."/>
            <person name="Kusch H."/>
            <person name="LaButti K."/>
            <person name="Lagendijk E.L."/>
            <person name="Lapidus A."/>
            <person name="Levasseur A."/>
            <person name="Lindquist E."/>
            <person name="Lipzen A."/>
            <person name="Logrieco A.F."/>
            <person name="MacCabe A."/>
            <person name="Maekelae M.R."/>
            <person name="Malavazi I."/>
            <person name="Melin P."/>
            <person name="Meyer V."/>
            <person name="Mielnichuk N."/>
            <person name="Miskei M."/>
            <person name="Molnar A.P."/>
            <person name="Mule G."/>
            <person name="Ngan C.Y."/>
            <person name="Orejas M."/>
            <person name="Orosz E."/>
            <person name="Ouedraogo J.P."/>
            <person name="Overkamp K.M."/>
            <person name="Park H.-S."/>
            <person name="Perrone G."/>
            <person name="Piumi F."/>
            <person name="Punt P.J."/>
            <person name="Ram A.F."/>
            <person name="Ramon A."/>
            <person name="Rauscher S."/>
            <person name="Record E."/>
            <person name="Riano-Pachon D.M."/>
            <person name="Robert V."/>
            <person name="Roehrig J."/>
            <person name="Ruller R."/>
            <person name="Salamov A."/>
            <person name="Salih N.S."/>
            <person name="Samson R.A."/>
            <person name="Sandor E."/>
            <person name="Sanguinetti M."/>
            <person name="Schuetze T."/>
            <person name="Sepcic K."/>
            <person name="Shelest E."/>
            <person name="Sherlock G."/>
            <person name="Sophianopoulou V."/>
            <person name="Squina F.M."/>
            <person name="Sun H."/>
            <person name="Susca A."/>
            <person name="Todd R.B."/>
            <person name="Tsang A."/>
            <person name="Unkles S.E."/>
            <person name="van de Wiele N."/>
            <person name="van Rossen-Uffink D."/>
            <person name="Oliveira J.V."/>
            <person name="Vesth T.C."/>
            <person name="Visser J."/>
            <person name="Yu J.-H."/>
            <person name="Zhou M."/>
            <person name="Andersen M.R."/>
            <person name="Archer D.B."/>
            <person name="Baker S.E."/>
            <person name="Benoit I."/>
            <person name="Brakhage A.A."/>
            <person name="Braus G.H."/>
            <person name="Fischer R."/>
            <person name="Frisvad J.C."/>
            <person name="Goldman G.H."/>
            <person name="Houbraken J."/>
            <person name="Oakley B."/>
            <person name="Pocsi I."/>
            <person name="Scazzocchio C."/>
            <person name="Seiboth B."/>
            <person name="vanKuyk P.A."/>
            <person name="Wortman J."/>
            <person name="Dyer P.S."/>
            <person name="Grigoriev I.V."/>
        </authorList>
    </citation>
    <scope>NUCLEOTIDE SEQUENCE [LARGE SCALE GENOMIC DNA]</scope>
    <source>
        <strain evidence="4">DTO 134E9</strain>
    </source>
</reference>
<keyword evidence="4" id="KW-1185">Reference proteome</keyword>
<gene>
    <name evidence="3" type="ORF">ASPWEDRAFT_45067</name>
</gene>
<evidence type="ECO:0000313" key="3">
    <source>
        <dbReference type="EMBL" id="OJJ31109.1"/>
    </source>
</evidence>
<evidence type="ECO:0000313" key="4">
    <source>
        <dbReference type="Proteomes" id="UP000184383"/>
    </source>
</evidence>
<feature type="region of interest" description="Disordered" evidence="2">
    <location>
        <begin position="22"/>
        <end position="90"/>
    </location>
</feature>
<dbReference type="Proteomes" id="UP000184383">
    <property type="component" value="Unassembled WGS sequence"/>
</dbReference>
<accession>A0A1L9R872</accession>
<proteinExistence type="predicted"/>